<evidence type="ECO:0000313" key="9">
    <source>
        <dbReference type="Proteomes" id="UP000019426"/>
    </source>
</evidence>
<evidence type="ECO:0000256" key="4">
    <source>
        <dbReference type="ARBA" id="ARBA00022898"/>
    </source>
</evidence>
<dbReference type="Gene3D" id="3.40.640.10">
    <property type="entry name" value="Type I PLP-dependent aspartate aminotransferase-like (Major domain)"/>
    <property type="match status" value="1"/>
</dbReference>
<dbReference type="HOGENOM" id="CLU_025925_2_1_9"/>
<dbReference type="Gene3D" id="3.90.100.10">
    <property type="entry name" value="Orn/Lys/Arg decarboxylase, C-terminal domain"/>
    <property type="match status" value="1"/>
</dbReference>
<dbReference type="InterPro" id="IPR008286">
    <property type="entry name" value="Prn/Lys/Arg_de-COase_C"/>
</dbReference>
<dbReference type="SUPFAM" id="SSF53383">
    <property type="entry name" value="PLP-dependent transferases"/>
    <property type="match status" value="1"/>
</dbReference>
<dbReference type="KEGG" id="clt:CM240_0152"/>
<dbReference type="eggNOG" id="COG1982">
    <property type="taxonomic scope" value="Bacteria"/>
</dbReference>
<reference evidence="8 9" key="1">
    <citation type="submission" date="2013-11" db="EMBL/GenBank/DDBJ databases">
        <title>Complete genome sequence of Clostridum sp. M2/40.</title>
        <authorList>
            <person name="Wibberg D."/>
            <person name="Puehler A."/>
            <person name="Schlueter A."/>
        </authorList>
    </citation>
    <scope>NUCLEOTIDE SEQUENCE [LARGE SCALE GENOMIC DNA]</scope>
    <source>
        <strain evidence="9">M2/40</strain>
    </source>
</reference>
<dbReference type="PANTHER" id="PTHR43277">
    <property type="entry name" value="ARGININE DECARBOXYLASE"/>
    <property type="match status" value="1"/>
</dbReference>
<gene>
    <name evidence="8" type="ORF">CM240_0152</name>
</gene>
<dbReference type="PANTHER" id="PTHR43277:SF4">
    <property type="entry name" value="ARGININE DECARBOXYLASE"/>
    <property type="match status" value="1"/>
</dbReference>
<evidence type="ECO:0000256" key="3">
    <source>
        <dbReference type="ARBA" id="ARBA00022793"/>
    </source>
</evidence>
<evidence type="ECO:0000256" key="5">
    <source>
        <dbReference type="ARBA" id="ARBA00023239"/>
    </source>
</evidence>
<name>W6RRW1_9CLOT</name>
<organism evidence="8 9">
    <name type="scientific">Clostridium bornimense</name>
    <dbReference type="NCBI Taxonomy" id="1216932"/>
    <lineage>
        <taxon>Bacteria</taxon>
        <taxon>Bacillati</taxon>
        <taxon>Bacillota</taxon>
        <taxon>Clostridia</taxon>
        <taxon>Eubacteriales</taxon>
        <taxon>Clostridiaceae</taxon>
        <taxon>Clostridium</taxon>
    </lineage>
</organism>
<dbReference type="STRING" id="1216932.CM240_0152"/>
<dbReference type="EMBL" id="HG917868">
    <property type="protein sequence ID" value="CDM67326.1"/>
    <property type="molecule type" value="Genomic_DNA"/>
</dbReference>
<dbReference type="InterPro" id="IPR052357">
    <property type="entry name" value="Orn_Lys_Arg_decarboxylase-I"/>
</dbReference>
<dbReference type="Proteomes" id="UP000019426">
    <property type="component" value="Chromosome M2/40_rep1"/>
</dbReference>
<feature type="domain" description="Orn/Lys/Arg decarboxylases family 1 pyridoxal-P attachment site" evidence="6">
    <location>
        <begin position="5"/>
        <end position="298"/>
    </location>
</feature>
<proteinExistence type="inferred from homology"/>
<dbReference type="InterPro" id="IPR036633">
    <property type="entry name" value="Prn/Lys/Arg_de-COase_C_sf"/>
</dbReference>
<comment type="cofactor">
    <cofactor evidence="1">
        <name>pyridoxal 5'-phosphate</name>
        <dbReference type="ChEBI" id="CHEBI:597326"/>
    </cofactor>
</comment>
<keyword evidence="3" id="KW-0210">Decarboxylase</keyword>
<comment type="similarity">
    <text evidence="2">Belongs to the Orn/Lys/Arg decarboxylase class-I family.</text>
</comment>
<dbReference type="AlphaFoldDB" id="W6RRW1"/>
<dbReference type="PATRIC" id="fig|1216932.3.peg.133"/>
<evidence type="ECO:0000256" key="1">
    <source>
        <dbReference type="ARBA" id="ARBA00001933"/>
    </source>
</evidence>
<dbReference type="InterPro" id="IPR015421">
    <property type="entry name" value="PyrdxlP-dep_Trfase_major"/>
</dbReference>
<feature type="domain" description="Orn/Lys/Arg decarboxylase C-terminal" evidence="7">
    <location>
        <begin position="400"/>
        <end position="453"/>
    </location>
</feature>
<sequence>MIKLPLLNELIKYHKEDNLILSMPGNKSGIGFLRDEVGQNFINKLGYLDITEVDPLDNLHCPEGIIKEAQNLLRDLYGSKKAFFMVNGSSGGNLASIFSAFKEGDEVLVERNCHKSIYNGLILRKLKVVYIDSVVDEKNNISLPPDKKNIYEALSKAKKPKGIILTYPNYFGISYDLEKIIMDLRGKGVKVIIDGAHGAHFGFNDKLPKSLASLGDYVVLSAHKTLPALTQGGFLLVNNDEDNIEFYIRAFMTTSPSYLIMASLDYSRYYLEKYGKGDYESLIAIATKYRNKINKLGKVYILGKEDMMYGYDIDITRYVMVLPKKYSGHKLLKYLRTSGIQGEMSTPNTVVLILSPFHGECEFNKLYSVLDNLNFDDIISDEKYIKYKYNIPIKKLEPYQVFDKKIKVIELDNAIDEIAGDAIIPYPPGIPLVVGGEVITKECIEIVKNYLKGNKQVIGVSNNKISIVEE</sequence>
<dbReference type="InterPro" id="IPR000310">
    <property type="entry name" value="Orn/Lys/Arg_deCO2ase_major_dom"/>
</dbReference>
<dbReference type="GO" id="GO:0016831">
    <property type="term" value="F:carboxy-lyase activity"/>
    <property type="evidence" value="ECO:0007669"/>
    <property type="project" value="UniProtKB-KW"/>
</dbReference>
<keyword evidence="4" id="KW-0663">Pyridoxal phosphate</keyword>
<accession>W6RRW1</accession>
<dbReference type="Pfam" id="PF03711">
    <property type="entry name" value="OKR_DC_1_C"/>
    <property type="match status" value="1"/>
</dbReference>
<keyword evidence="5 8" id="KW-0456">Lyase</keyword>
<evidence type="ECO:0000259" key="6">
    <source>
        <dbReference type="Pfam" id="PF01276"/>
    </source>
</evidence>
<evidence type="ECO:0000259" key="7">
    <source>
        <dbReference type="Pfam" id="PF03711"/>
    </source>
</evidence>
<keyword evidence="9" id="KW-1185">Reference proteome</keyword>
<evidence type="ECO:0000313" key="8">
    <source>
        <dbReference type="EMBL" id="CDM67326.1"/>
    </source>
</evidence>
<dbReference type="Pfam" id="PF01276">
    <property type="entry name" value="OKR_DC_1"/>
    <property type="match status" value="1"/>
</dbReference>
<dbReference type="EC" id="4.1.1.-" evidence="8"/>
<dbReference type="InterPro" id="IPR015424">
    <property type="entry name" value="PyrdxlP-dep_Trfase"/>
</dbReference>
<evidence type="ECO:0000256" key="2">
    <source>
        <dbReference type="ARBA" id="ARBA00010671"/>
    </source>
</evidence>
<dbReference type="SUPFAM" id="SSF55904">
    <property type="entry name" value="Ornithine decarboxylase C-terminal domain"/>
    <property type="match status" value="1"/>
</dbReference>
<protein>
    <submittedName>
        <fullName evidence="8">Orn/Lys/Arg decarboxylase</fullName>
        <ecNumber evidence="8">4.1.1.-</ecNumber>
    </submittedName>
</protein>